<dbReference type="GO" id="GO:0016747">
    <property type="term" value="F:acyltransferase activity, transferring groups other than amino-acyl groups"/>
    <property type="evidence" value="ECO:0007669"/>
    <property type="project" value="InterPro"/>
</dbReference>
<protein>
    <submittedName>
        <fullName evidence="2">GNAT family N-acetyltransferase</fullName>
    </submittedName>
</protein>
<dbReference type="CDD" id="cd04301">
    <property type="entry name" value="NAT_SF"/>
    <property type="match status" value="1"/>
</dbReference>
<feature type="domain" description="N-acetyltransferase" evidence="1">
    <location>
        <begin position="17"/>
        <end position="218"/>
    </location>
</feature>
<gene>
    <name evidence="2" type="ORF">CBW46_005070</name>
</gene>
<dbReference type="PROSITE" id="PS51186">
    <property type="entry name" value="GNAT"/>
    <property type="match status" value="1"/>
</dbReference>
<dbReference type="EMBL" id="NHRJ02000002">
    <property type="protein sequence ID" value="PZE21784.1"/>
    <property type="molecule type" value="Genomic_DNA"/>
</dbReference>
<name>A0A2W1NCX8_PAEXE</name>
<dbReference type="AlphaFoldDB" id="A0A2W1NCX8"/>
<proteinExistence type="predicted"/>
<dbReference type="InterPro" id="IPR000182">
    <property type="entry name" value="GNAT_dom"/>
</dbReference>
<dbReference type="OrthoDB" id="9811121at2"/>
<reference evidence="2" key="1">
    <citation type="submission" date="2018-06" db="EMBL/GenBank/DDBJ databases">
        <title>Paenibacillus xerothermodurans sp. nov. an extremely dry heat resistant spore forming bacterium isolated from the soil of Cape Canaveral, Florida.</title>
        <authorList>
            <person name="Seuylemezian A."/>
            <person name="Kaur N."/>
            <person name="Patil P."/>
            <person name="Patil P."/>
            <person name="Mayilraj S."/>
            <person name="Vaishampayan P."/>
        </authorList>
    </citation>
    <scope>NUCLEOTIDE SEQUENCE [LARGE SCALE GENOMIC DNA]</scope>
    <source>
        <strain evidence="2">ATCC 27380</strain>
    </source>
</reference>
<accession>A0A2W1NCX8</accession>
<evidence type="ECO:0000313" key="3">
    <source>
        <dbReference type="Proteomes" id="UP000214746"/>
    </source>
</evidence>
<dbReference type="SUPFAM" id="SSF55729">
    <property type="entry name" value="Acyl-CoA N-acyltransferases (Nat)"/>
    <property type="match status" value="1"/>
</dbReference>
<dbReference type="Pfam" id="PF00583">
    <property type="entry name" value="Acetyltransf_1"/>
    <property type="match status" value="1"/>
</dbReference>
<organism evidence="2 3">
    <name type="scientific">Paenibacillus xerothermodurans</name>
    <dbReference type="NCBI Taxonomy" id="1977292"/>
    <lineage>
        <taxon>Bacteria</taxon>
        <taxon>Bacillati</taxon>
        <taxon>Bacillota</taxon>
        <taxon>Bacilli</taxon>
        <taxon>Bacillales</taxon>
        <taxon>Paenibacillaceae</taxon>
        <taxon>Paenibacillus</taxon>
    </lineage>
</organism>
<dbReference type="RefSeq" id="WP_089198925.1">
    <property type="nucleotide sequence ID" value="NZ_NHRJ02000002.1"/>
</dbReference>
<keyword evidence="3" id="KW-1185">Reference proteome</keyword>
<evidence type="ECO:0000259" key="1">
    <source>
        <dbReference type="PROSITE" id="PS51186"/>
    </source>
</evidence>
<sequence>MYVKHVYVFDRDRPMKAIVRSYSRSDFEDLIRIQQESFPPPFPADLWWNEEQLTNHITLFPQGALCAEIDGRVVASITGLLVDFNPEHAEHTWEEMTDNGYIRNHNSSGDTLYIVDISALPAYRKLGLGKLLMSSMYEVVVERRLKRLLGGGRMPGYNRHADAMTAEEYTTAVLSGALHDPVLTFLLRCGRMPVKLVPNYLDDEESRNYAMLMEWRNPFVEQA</sequence>
<dbReference type="InterPro" id="IPR016181">
    <property type="entry name" value="Acyl_CoA_acyltransferase"/>
</dbReference>
<comment type="caution">
    <text evidence="2">The sequence shown here is derived from an EMBL/GenBank/DDBJ whole genome shotgun (WGS) entry which is preliminary data.</text>
</comment>
<dbReference type="Gene3D" id="3.40.630.30">
    <property type="match status" value="1"/>
</dbReference>
<evidence type="ECO:0000313" key="2">
    <source>
        <dbReference type="EMBL" id="PZE21784.1"/>
    </source>
</evidence>
<dbReference type="Proteomes" id="UP000214746">
    <property type="component" value="Unassembled WGS sequence"/>
</dbReference>